<organism evidence="2 4">
    <name type="scientific">Verticillium longisporum</name>
    <name type="common">Verticillium dahliae var. longisporum</name>
    <dbReference type="NCBI Taxonomy" id="100787"/>
    <lineage>
        <taxon>Eukaryota</taxon>
        <taxon>Fungi</taxon>
        <taxon>Dikarya</taxon>
        <taxon>Ascomycota</taxon>
        <taxon>Pezizomycotina</taxon>
        <taxon>Sordariomycetes</taxon>
        <taxon>Hypocreomycetidae</taxon>
        <taxon>Glomerellales</taxon>
        <taxon>Plectosphaerellaceae</taxon>
        <taxon>Verticillium</taxon>
    </lineage>
</organism>
<evidence type="ECO:0000256" key="1">
    <source>
        <dbReference type="SAM" id="MobiDB-lite"/>
    </source>
</evidence>
<gene>
    <name evidence="2" type="ORF">BN1708_012002</name>
    <name evidence="3" type="ORF">BN1723_005237</name>
</gene>
<proteinExistence type="predicted"/>
<dbReference type="Proteomes" id="UP000045706">
    <property type="component" value="Unassembled WGS sequence"/>
</dbReference>
<feature type="region of interest" description="Disordered" evidence="1">
    <location>
        <begin position="1"/>
        <end position="36"/>
    </location>
</feature>
<evidence type="ECO:0000313" key="4">
    <source>
        <dbReference type="Proteomes" id="UP000044602"/>
    </source>
</evidence>
<feature type="compositionally biased region" description="Basic and acidic residues" evidence="1">
    <location>
        <begin position="1"/>
        <end position="12"/>
    </location>
</feature>
<name>A0A0G4L5I9_VERLO</name>
<reference evidence="4 5" key="1">
    <citation type="submission" date="2015-05" db="EMBL/GenBank/DDBJ databases">
        <authorList>
            <person name="Fogelqvist Johan"/>
        </authorList>
    </citation>
    <scope>NUCLEOTIDE SEQUENCE [LARGE SCALE GENOMIC DNA]</scope>
    <source>
        <strain evidence="2">VL1</strain>
        <strain evidence="3">VL2</strain>
    </source>
</reference>
<dbReference type="EMBL" id="CVQI01032717">
    <property type="protein sequence ID" value="CRK42038.1"/>
    <property type="molecule type" value="Genomic_DNA"/>
</dbReference>
<evidence type="ECO:0000313" key="5">
    <source>
        <dbReference type="Proteomes" id="UP000045706"/>
    </source>
</evidence>
<protein>
    <submittedName>
        <fullName evidence="2">Uncharacterized protein</fullName>
    </submittedName>
</protein>
<feature type="region of interest" description="Disordered" evidence="1">
    <location>
        <begin position="93"/>
        <end position="126"/>
    </location>
</feature>
<evidence type="ECO:0000313" key="3">
    <source>
        <dbReference type="EMBL" id="CRK42038.1"/>
    </source>
</evidence>
<dbReference type="AlphaFoldDB" id="A0A0G4L5I9"/>
<keyword evidence="4" id="KW-1185">Reference proteome</keyword>
<sequence length="126" mass="13858">MFYRPFRGEAKNARGRKREKRTWNAPAPPPLKNSRRCRDFVAGNGIAPGTPCVTAWDAVQQRRNVPRLDATGSINRPTLDVAAHTGLKTERVADKGGVTPTRAARLHEARDSLRRKPKQPAPGAGL</sequence>
<dbReference type="EMBL" id="CVQH01008335">
    <property type="protein sequence ID" value="CRK17277.1"/>
    <property type="molecule type" value="Genomic_DNA"/>
</dbReference>
<accession>A0A0G4L5I9</accession>
<dbReference type="Proteomes" id="UP000044602">
    <property type="component" value="Unassembled WGS sequence"/>
</dbReference>
<evidence type="ECO:0000313" key="2">
    <source>
        <dbReference type="EMBL" id="CRK17277.1"/>
    </source>
</evidence>
<feature type="compositionally biased region" description="Basic and acidic residues" evidence="1">
    <location>
        <begin position="105"/>
        <end position="114"/>
    </location>
</feature>
<feature type="non-terminal residue" evidence="2">
    <location>
        <position position="126"/>
    </location>
</feature>